<dbReference type="OrthoDB" id="3868477at2"/>
<evidence type="ECO:0000313" key="3">
    <source>
        <dbReference type="EMBL" id="PZF87049.1"/>
    </source>
</evidence>
<keyword evidence="2" id="KW-0472">Membrane</keyword>
<keyword evidence="4" id="KW-1185">Reference proteome</keyword>
<dbReference type="EMBL" id="POUB01000321">
    <property type="protein sequence ID" value="PZF87049.1"/>
    <property type="molecule type" value="Genomic_DNA"/>
</dbReference>
<reference evidence="3 4" key="1">
    <citation type="submission" date="2018-01" db="EMBL/GenBank/DDBJ databases">
        <title>Draft genome sequence of Salinispora sp. 13K206.</title>
        <authorList>
            <person name="Sahin N."/>
            <person name="Saygin H."/>
            <person name="Ay H."/>
        </authorList>
    </citation>
    <scope>NUCLEOTIDE SEQUENCE [LARGE SCALE GENOMIC DNA]</scope>
    <source>
        <strain evidence="3 4">13K206</strain>
    </source>
</reference>
<evidence type="ECO:0000313" key="4">
    <source>
        <dbReference type="Proteomes" id="UP000248749"/>
    </source>
</evidence>
<feature type="compositionally biased region" description="Low complexity" evidence="1">
    <location>
        <begin position="17"/>
        <end position="31"/>
    </location>
</feature>
<evidence type="ECO:0008006" key="5">
    <source>
        <dbReference type="Google" id="ProtNLM"/>
    </source>
</evidence>
<dbReference type="Proteomes" id="UP000248749">
    <property type="component" value="Unassembled WGS sequence"/>
</dbReference>
<name>A0A2W2CFG3_9ACTN</name>
<keyword evidence="2" id="KW-1133">Transmembrane helix</keyword>
<protein>
    <recommendedName>
        <fullName evidence="5">Flagellar basal body-associated protein FliL</fullName>
    </recommendedName>
</protein>
<dbReference type="RefSeq" id="WP_111137234.1">
    <property type="nucleotide sequence ID" value="NZ_POUB01000321.1"/>
</dbReference>
<proteinExistence type="predicted"/>
<dbReference type="AlphaFoldDB" id="A0A2W2CFG3"/>
<evidence type="ECO:0000256" key="2">
    <source>
        <dbReference type="SAM" id="Phobius"/>
    </source>
</evidence>
<gene>
    <name evidence="3" type="ORF">C1I99_28095</name>
</gene>
<comment type="caution">
    <text evidence="3">The sequence shown here is derived from an EMBL/GenBank/DDBJ whole genome shotgun (WGS) entry which is preliminary data.</text>
</comment>
<feature type="transmembrane region" description="Helical" evidence="2">
    <location>
        <begin position="67"/>
        <end position="90"/>
    </location>
</feature>
<feature type="region of interest" description="Disordered" evidence="1">
    <location>
        <begin position="1"/>
        <end position="59"/>
    </location>
</feature>
<accession>A0A2W2CFG3</accession>
<organism evidence="3 4">
    <name type="scientific">Micromonospora deserti</name>
    <dbReference type="NCBI Taxonomy" id="2070366"/>
    <lineage>
        <taxon>Bacteria</taxon>
        <taxon>Bacillati</taxon>
        <taxon>Actinomycetota</taxon>
        <taxon>Actinomycetes</taxon>
        <taxon>Micromonosporales</taxon>
        <taxon>Micromonosporaceae</taxon>
        <taxon>Micromonospora</taxon>
    </lineage>
</organism>
<feature type="compositionally biased region" description="Pro residues" evidence="1">
    <location>
        <begin position="32"/>
        <end position="45"/>
    </location>
</feature>
<evidence type="ECO:0000256" key="1">
    <source>
        <dbReference type="SAM" id="MobiDB-lite"/>
    </source>
</evidence>
<keyword evidence="2" id="KW-0812">Transmembrane</keyword>
<sequence length="252" mass="25787">MSHPQGNHPTEPAYGSYPQQPGGDPAPQQPGGFPPPQGGFPPPQPGYGDPNALAGPPPKKKSGVGKVLLIVFAVLLVLCLGGAAVSYFALKDEVGDAVDAANTRVVAPETLAGRPKINDAELQSLSDQMVSEMKSSVQNETGAVGAFYGDPANQDLVMIAAASGLMADPKKELDDAVTGLSTELAVTGMAAVEPGPLGGDARCGDGKTEDVPLGVCVWADKGSVGMIVMFFKSGAEAKSEFATIRGQVEQRS</sequence>